<dbReference type="AlphaFoldDB" id="A0A399EV84"/>
<accession>A0A399EV84</accession>
<dbReference type="EMBL" id="QWLA01000033">
    <property type="protein sequence ID" value="RIH86121.1"/>
    <property type="molecule type" value="Genomic_DNA"/>
</dbReference>
<proteinExistence type="predicted"/>
<organism evidence="1 2">
    <name type="scientific">Calidithermus roseus</name>
    <dbReference type="NCBI Taxonomy" id="1644118"/>
    <lineage>
        <taxon>Bacteria</taxon>
        <taxon>Thermotogati</taxon>
        <taxon>Deinococcota</taxon>
        <taxon>Deinococci</taxon>
        <taxon>Thermales</taxon>
        <taxon>Thermaceae</taxon>
        <taxon>Calidithermus</taxon>
    </lineage>
</organism>
<dbReference type="Proteomes" id="UP000265341">
    <property type="component" value="Unassembled WGS sequence"/>
</dbReference>
<gene>
    <name evidence="1" type="ORF">Mrose_01895</name>
</gene>
<evidence type="ECO:0000313" key="2">
    <source>
        <dbReference type="Proteomes" id="UP000265341"/>
    </source>
</evidence>
<sequence>MSEEVPNFLFAVKSRWGEAKEKGIVIDQRTREALRPQLSVIWESWHPDKEAK</sequence>
<name>A0A399EV84_9DEIN</name>
<comment type="caution">
    <text evidence="1">The sequence shown here is derived from an EMBL/GenBank/DDBJ whole genome shotgun (WGS) entry which is preliminary data.</text>
</comment>
<keyword evidence="2" id="KW-1185">Reference proteome</keyword>
<reference evidence="1 2" key="1">
    <citation type="submission" date="2018-08" db="EMBL/GenBank/DDBJ databases">
        <title>Meiothermus roseus NBRC 110900 genome sequencing project.</title>
        <authorList>
            <person name="Da Costa M.S."/>
            <person name="Albuquerque L."/>
            <person name="Raposo P."/>
            <person name="Froufe H.J.C."/>
            <person name="Barroso C.S."/>
            <person name="Egas C."/>
        </authorList>
    </citation>
    <scope>NUCLEOTIDE SEQUENCE [LARGE SCALE GENOMIC DNA]</scope>
    <source>
        <strain evidence="1 2">NBRC 110900</strain>
    </source>
</reference>
<protein>
    <submittedName>
        <fullName evidence="1">Uncharacterized protein</fullName>
    </submittedName>
</protein>
<evidence type="ECO:0000313" key="1">
    <source>
        <dbReference type="EMBL" id="RIH86121.1"/>
    </source>
</evidence>